<dbReference type="SUPFAM" id="SSF81301">
    <property type="entry name" value="Nucleotidyltransferase"/>
    <property type="match status" value="1"/>
</dbReference>
<dbReference type="InterPro" id="IPR002934">
    <property type="entry name" value="Polymerase_NTP_transf_dom"/>
</dbReference>
<dbReference type="Proteomes" id="UP000178259">
    <property type="component" value="Unassembled WGS sequence"/>
</dbReference>
<dbReference type="InterPro" id="IPR043519">
    <property type="entry name" value="NT_sf"/>
</dbReference>
<dbReference type="Pfam" id="PF01909">
    <property type="entry name" value="NTP_transf_2"/>
    <property type="match status" value="1"/>
</dbReference>
<dbReference type="AlphaFoldDB" id="A0A1G1Z487"/>
<accession>A0A1G1Z487</accession>
<comment type="caution">
    <text evidence="2">The sequence shown here is derived from an EMBL/GenBank/DDBJ whole genome shotgun (WGS) entry which is preliminary data.</text>
</comment>
<protein>
    <recommendedName>
        <fullName evidence="1">Polymerase nucleotidyl transferase domain-containing protein</fullName>
    </recommendedName>
</protein>
<dbReference type="GO" id="GO:0016779">
    <property type="term" value="F:nucleotidyltransferase activity"/>
    <property type="evidence" value="ECO:0007669"/>
    <property type="project" value="InterPro"/>
</dbReference>
<name>A0A1G1Z487_9BACT</name>
<reference evidence="2 3" key="1">
    <citation type="journal article" date="2016" name="Nat. Commun.">
        <title>Thousands of microbial genomes shed light on interconnected biogeochemical processes in an aquifer system.</title>
        <authorList>
            <person name="Anantharaman K."/>
            <person name="Brown C.T."/>
            <person name="Hug L.A."/>
            <person name="Sharon I."/>
            <person name="Castelle C.J."/>
            <person name="Probst A.J."/>
            <person name="Thomas B.C."/>
            <person name="Singh A."/>
            <person name="Wilkins M.J."/>
            <person name="Karaoz U."/>
            <person name="Brodie E.L."/>
            <person name="Williams K.H."/>
            <person name="Hubbard S.S."/>
            <person name="Banfield J.F."/>
        </authorList>
    </citation>
    <scope>NUCLEOTIDE SEQUENCE [LARGE SCALE GENOMIC DNA]</scope>
</reference>
<evidence type="ECO:0000313" key="3">
    <source>
        <dbReference type="Proteomes" id="UP000178259"/>
    </source>
</evidence>
<organism evidence="2 3">
    <name type="scientific">Candidatus Colwellbacteria bacterium RIFCSPHIGHO2_12_FULL_43_12</name>
    <dbReference type="NCBI Taxonomy" id="1797688"/>
    <lineage>
        <taxon>Bacteria</taxon>
        <taxon>Candidatus Colwelliibacteriota</taxon>
    </lineage>
</organism>
<sequence length="275" mass="32152">MFYTSKSFTNRLALEEVVKKLKRKRLVHGIVITGSAANKTFGPLSDYDILVVLGVTKVRPRVVVTYIDNRLADMLFTTTKKIKEILKHKQLDFAGDSFEGQVIHWVKNGNILFDRYGLLSSLQKQFKNKNFPRAAEDNYLYGIWHNINYNILQNRRMAKSKDPIYAITVDVRLLYSVVQLFTSYFAFRKIPWRGEKAALRYVRKNDPRFFNTLAKCLKETNRNKKLKLYESLAKLTFPNGKLWPKEATTIVFEPEVRVISKTVKEGLRFWESLIK</sequence>
<proteinExistence type="predicted"/>
<evidence type="ECO:0000259" key="1">
    <source>
        <dbReference type="Pfam" id="PF01909"/>
    </source>
</evidence>
<dbReference type="EMBL" id="MHIW01000015">
    <property type="protein sequence ID" value="OGY58826.1"/>
    <property type="molecule type" value="Genomic_DNA"/>
</dbReference>
<dbReference type="Gene3D" id="3.30.460.10">
    <property type="entry name" value="Beta Polymerase, domain 2"/>
    <property type="match status" value="1"/>
</dbReference>
<feature type="domain" description="Polymerase nucleotidyl transferase" evidence="1">
    <location>
        <begin position="14"/>
        <end position="74"/>
    </location>
</feature>
<gene>
    <name evidence="2" type="ORF">A3E61_00955</name>
</gene>
<dbReference type="CDD" id="cd05403">
    <property type="entry name" value="NT_KNTase_like"/>
    <property type="match status" value="1"/>
</dbReference>
<evidence type="ECO:0000313" key="2">
    <source>
        <dbReference type="EMBL" id="OGY58826.1"/>
    </source>
</evidence>